<dbReference type="InterPro" id="IPR048126">
    <property type="entry name" value="Toxin_VasX"/>
</dbReference>
<dbReference type="EMBL" id="VMHM01000001">
    <property type="protein sequence ID" value="TSK06358.1"/>
    <property type="molecule type" value="Genomic_DNA"/>
</dbReference>
<feature type="domain" description="Toxin VasX N-terminal region" evidence="3">
    <location>
        <begin position="2"/>
        <end position="105"/>
    </location>
</feature>
<organism evidence="4 5">
    <name type="scientific">Gilliamella apicola</name>
    <dbReference type="NCBI Taxonomy" id="1196095"/>
    <lineage>
        <taxon>Bacteria</taxon>
        <taxon>Pseudomonadati</taxon>
        <taxon>Pseudomonadota</taxon>
        <taxon>Gammaproteobacteria</taxon>
        <taxon>Orbales</taxon>
        <taxon>Orbaceae</taxon>
        <taxon>Gilliamella</taxon>
    </lineage>
</organism>
<dbReference type="InterPro" id="IPR046864">
    <property type="entry name" value="VasX_N"/>
</dbReference>
<keyword evidence="2" id="KW-0472">Membrane</keyword>
<comment type="caution">
    <text evidence="4">The sequence shown here is derived from an EMBL/GenBank/DDBJ whole genome shotgun (WGS) entry which is preliminary data.</text>
</comment>
<reference evidence="4 5" key="1">
    <citation type="submission" date="2019-07" db="EMBL/GenBank/DDBJ databases">
        <title>Gilliamella genomes.</title>
        <authorList>
            <person name="Zheng H."/>
        </authorList>
    </citation>
    <scope>NUCLEOTIDE SEQUENCE [LARGE SCALE GENOMIC DNA]</scope>
    <source>
        <strain evidence="4 5">W8127</strain>
    </source>
</reference>
<feature type="coiled-coil region" evidence="1">
    <location>
        <begin position="436"/>
        <end position="479"/>
    </location>
</feature>
<evidence type="ECO:0000256" key="1">
    <source>
        <dbReference type="SAM" id="Coils"/>
    </source>
</evidence>
<evidence type="ECO:0000313" key="5">
    <source>
        <dbReference type="Proteomes" id="UP000319483"/>
    </source>
</evidence>
<feature type="transmembrane region" description="Helical" evidence="2">
    <location>
        <begin position="1016"/>
        <end position="1039"/>
    </location>
</feature>
<gene>
    <name evidence="4" type="ORF">FPQ15_00545</name>
</gene>
<accession>A0A556SYY4</accession>
<dbReference type="NCBIfam" id="NF041559">
    <property type="entry name" value="BTH_I2691_fam"/>
    <property type="match status" value="1"/>
</dbReference>
<keyword evidence="2" id="KW-0812">Transmembrane</keyword>
<evidence type="ECO:0000259" key="3">
    <source>
        <dbReference type="Pfam" id="PF20249"/>
    </source>
</evidence>
<proteinExistence type="predicted"/>
<dbReference type="AlphaFoldDB" id="A0A556SYY4"/>
<dbReference type="Pfam" id="PF20249">
    <property type="entry name" value="VasX_N"/>
    <property type="match status" value="1"/>
</dbReference>
<dbReference type="CDD" id="cd20707">
    <property type="entry name" value="MIX_III"/>
    <property type="match status" value="1"/>
</dbReference>
<name>A0A556SYY4_9GAMM</name>
<evidence type="ECO:0000313" key="4">
    <source>
        <dbReference type="EMBL" id="TSK06358.1"/>
    </source>
</evidence>
<keyword evidence="2" id="KW-1133">Transmembrane helix</keyword>
<sequence length="1140" mass="132143">MYVYLPNEIGENKWQAYTTDDNGNLYKQHNPYTVKLPDEIIENGGFQCPNLRSNESHNKFITISSPQEQKEVYIAFSDIPWDEKVIELHEKDPEKRMQKIIMDQWKGNTFKTMISSTTATEQTIKQILDFDPNFDEKKLPYDEKHKWQSSYQTDDQKENKKEFYPLYSGYIAYTHMGVNENDGTIGLQPFGYDEKILKSNTTNFVWTRQNNLVKKVVSSMQEYSKDYSPLIFAIEDPIGIAQELNGYYLDIFDKVNHYRRDLEFEFDALESYEYALELLIQKEFVSDYQNNFTTHPYLKQVMKDKAIPQAEELPIFSTFNQLSVLVSHELYGKPFSGNYLPYIQVDDNFRAISNQNEHYDWERNYYLHGKDYNLYNFNVDDYSKIYSKDRLKLNCKSYIESPLPVRNLQNQISYNSIQSYFEDKLISYENREEQFKQDKKDKIKNIQEKYAKCLDNNMLNMLKQQYKNLQERIASIAEERASQVINWLQKSNFYLHMKDLDGNIWCDVIANNEKKDILDNQFEINEALSDNEITKDEAQIISKQINPYGMIYSSIVDNCTSCLELTKIGKNYLNSCIKFNNANEDKPDSIIVRGIANNSDMVLENIQMLLEKIQNSNSSEEIDINEVMTSTKIGKIAAYYKKVQGFLNAVKSYDESIKEANKILKNYPEAPKQLKDFGIKLNNNERLLTIFFTGRFLKVNNLAVRLCNIMFYPINSSKLISYMNASLCLAFHTSVLGLYKKGTQVVLKAQNEVRKTVIKSSWFKGKLPKTKTLDNGKVVNLTTRERVEILKEKRDYIKSQNRKNDIISNVLNYNHRNNLPRLNKTKDTDLSNLNNKAVEKSQGFKDLRLAFIIGIFEIFNWLKIKEQTKGQKDDSFWSAEMIACSLSMSAATTELLYQFIKVTAGDKTVAAGRIKVLSGFLGAATGVFVACQRLSKVKDEVEKGNVCLAVLHLLVATGHSTNAILGLMASSTYHIKWLTSALRNKVLEKIITDKASRTLLFYAIGEYTTQILAKRILFLGLGLWFSIIILLIEGLIWYLSDNDLEEWIKYSALGTNRSDHIAYHLVSKQRSEFKKVLESMFGIKESDVEINNQNKIIAKLNTSELSTKTDKELNTTFNEYDALKLITEDLARRQQVRSIK</sequence>
<dbReference type="Proteomes" id="UP000319483">
    <property type="component" value="Unassembled WGS sequence"/>
</dbReference>
<keyword evidence="1" id="KW-0175">Coiled coil</keyword>
<protein>
    <recommendedName>
        <fullName evidence="3">Toxin VasX N-terminal region domain-containing protein</fullName>
    </recommendedName>
</protein>
<evidence type="ECO:0000256" key="2">
    <source>
        <dbReference type="SAM" id="Phobius"/>
    </source>
</evidence>